<keyword evidence="1" id="KW-0805">Transcription regulation</keyword>
<protein>
    <submittedName>
        <fullName evidence="5">Helix-turn-helix transcriptional regulator</fullName>
    </submittedName>
</protein>
<dbReference type="PANTHER" id="PTHR44688">
    <property type="entry name" value="DNA-BINDING TRANSCRIPTIONAL ACTIVATOR DEVR_DOSR"/>
    <property type="match status" value="1"/>
</dbReference>
<evidence type="ECO:0000259" key="4">
    <source>
        <dbReference type="PROSITE" id="PS50043"/>
    </source>
</evidence>
<dbReference type="Gene3D" id="3.40.50.300">
    <property type="entry name" value="P-loop containing nucleotide triphosphate hydrolases"/>
    <property type="match status" value="1"/>
</dbReference>
<dbReference type="InterPro" id="IPR027417">
    <property type="entry name" value="P-loop_NTPase"/>
</dbReference>
<dbReference type="PRINTS" id="PR00038">
    <property type="entry name" value="HTHLUXR"/>
</dbReference>
<dbReference type="Gene3D" id="1.10.10.10">
    <property type="entry name" value="Winged helix-like DNA-binding domain superfamily/Winged helix DNA-binding domain"/>
    <property type="match status" value="1"/>
</dbReference>
<keyword evidence="3" id="KW-0804">Transcription</keyword>
<dbReference type="InterPro" id="IPR036388">
    <property type="entry name" value="WH-like_DNA-bd_sf"/>
</dbReference>
<evidence type="ECO:0000256" key="1">
    <source>
        <dbReference type="ARBA" id="ARBA00023015"/>
    </source>
</evidence>
<dbReference type="InterPro" id="IPR016032">
    <property type="entry name" value="Sig_transdc_resp-reg_C-effctor"/>
</dbReference>
<dbReference type="InterPro" id="IPR000792">
    <property type="entry name" value="Tscrpt_reg_LuxR_C"/>
</dbReference>
<dbReference type="Pfam" id="PF00196">
    <property type="entry name" value="GerE"/>
    <property type="match status" value="1"/>
</dbReference>
<keyword evidence="6" id="KW-1185">Reference proteome</keyword>
<dbReference type="GO" id="GO:0003677">
    <property type="term" value="F:DNA binding"/>
    <property type="evidence" value="ECO:0007669"/>
    <property type="project" value="UniProtKB-KW"/>
</dbReference>
<evidence type="ECO:0000256" key="2">
    <source>
        <dbReference type="ARBA" id="ARBA00023125"/>
    </source>
</evidence>
<dbReference type="PANTHER" id="PTHR44688:SF16">
    <property type="entry name" value="DNA-BINDING TRANSCRIPTIONAL ACTIVATOR DEVR_DOSR"/>
    <property type="match status" value="1"/>
</dbReference>
<dbReference type="OrthoDB" id="182489at2"/>
<feature type="domain" description="HTH luxR-type" evidence="4">
    <location>
        <begin position="683"/>
        <end position="748"/>
    </location>
</feature>
<keyword evidence="2" id="KW-0238">DNA-binding</keyword>
<dbReference type="SUPFAM" id="SSF46894">
    <property type="entry name" value="C-terminal effector domain of the bipartite response regulators"/>
    <property type="match status" value="1"/>
</dbReference>
<sequence>MEREEDKGLHPDMTLGARIERLREDEFVGRSFELRFFTDYLTRLPERNERILSVYGTGGMGKTVLLERFRAIAAGRGALYVQVDLRQVRRGPEQIAALTFAQLPPDTGATLGGSGAGVRDGASTGGEATLEPAYAEDTASDAALANRFAARLNRLAASRRMVLAFDHYEEIGSLDDWLRETVLPKLHANMLVVIAGRFSLEGPWRLPPWRKLAVALSVSEWSYDEAMDYLARCGVTEEAACDRLWLRTLGHPLSLAMATATYLDNRAGYGSLYPPAALPDRLDTQVEELVRHWLQEAQDDELRELVMAASIARTFQQESLILLIGRDVPSSLFDRLVRLSFVERGAGGWRMHELVRETVRHSFRERFPERFRQYVRSAVRSLRGRIAAGLRQGRDISEEAAELLGQIGNPILRAHFRHSRASRNYWETIGPHNAADAETYIRRRIDSARDSVVRCSDPETGKLFRFSLSAVQSLLPLHHIDVRELIRLGDGRALRLLRCPRGETVGLAAAVPIRSSTLPYLKQAPLSRAYFAAVSATANDALHDGGFFLYATDVIDYENEELRSDIVRLKLSQMMSGTVLLASPPHVPYFAEAYRSLGFAPVPGAEHADYDAATLTPTYRLDTRGAAMLAFLDRVCDYPDLISGDRSDEDESAAFAAAAGDDTKAHWTGERARSDTGFGTTVGGSAAVSLTPREQEVADLLTEGHTNAEIAAELYMSVAAVKKHVNSMLHKHGLRNRTQLAKALTAARPLRKPPD</sequence>
<dbReference type="PROSITE" id="PS50043">
    <property type="entry name" value="HTH_LUXR_2"/>
    <property type="match status" value="1"/>
</dbReference>
<organism evidence="5 6">
    <name type="scientific">Paenibacillus ginsengarvi</name>
    <dbReference type="NCBI Taxonomy" id="400777"/>
    <lineage>
        <taxon>Bacteria</taxon>
        <taxon>Bacillati</taxon>
        <taxon>Bacillota</taxon>
        <taxon>Bacilli</taxon>
        <taxon>Bacillales</taxon>
        <taxon>Paenibacillaceae</taxon>
        <taxon>Paenibacillus</taxon>
    </lineage>
</organism>
<dbReference type="EMBL" id="RBAH01000010">
    <property type="protein sequence ID" value="RKN84000.1"/>
    <property type="molecule type" value="Genomic_DNA"/>
</dbReference>
<dbReference type="RefSeq" id="WP_120748163.1">
    <property type="nucleotide sequence ID" value="NZ_RBAH01000010.1"/>
</dbReference>
<dbReference type="Pfam" id="PF13191">
    <property type="entry name" value="AAA_16"/>
    <property type="match status" value="1"/>
</dbReference>
<dbReference type="SUPFAM" id="SSF52540">
    <property type="entry name" value="P-loop containing nucleoside triphosphate hydrolases"/>
    <property type="match status" value="1"/>
</dbReference>
<evidence type="ECO:0000256" key="3">
    <source>
        <dbReference type="ARBA" id="ARBA00023163"/>
    </source>
</evidence>
<dbReference type="GO" id="GO:0006355">
    <property type="term" value="P:regulation of DNA-templated transcription"/>
    <property type="evidence" value="ECO:0007669"/>
    <property type="project" value="InterPro"/>
</dbReference>
<name>A0A3B0CFD8_9BACL</name>
<evidence type="ECO:0000313" key="5">
    <source>
        <dbReference type="EMBL" id="RKN84000.1"/>
    </source>
</evidence>
<dbReference type="SMART" id="SM00421">
    <property type="entry name" value="HTH_LUXR"/>
    <property type="match status" value="1"/>
</dbReference>
<dbReference type="InterPro" id="IPR041664">
    <property type="entry name" value="AAA_16"/>
</dbReference>
<evidence type="ECO:0000313" key="6">
    <source>
        <dbReference type="Proteomes" id="UP000282311"/>
    </source>
</evidence>
<dbReference type="Proteomes" id="UP000282311">
    <property type="component" value="Unassembled WGS sequence"/>
</dbReference>
<accession>A0A3B0CFD8</accession>
<proteinExistence type="predicted"/>
<gene>
    <name evidence="5" type="ORF">D7M11_15590</name>
</gene>
<reference evidence="5 6" key="1">
    <citation type="journal article" date="2007" name="Int. J. Syst. Evol. Microbiol.">
        <title>Paenibacillus ginsengarvi sp. nov., isolated from soil from ginseng cultivation.</title>
        <authorList>
            <person name="Yoon M.H."/>
            <person name="Ten L.N."/>
            <person name="Im W.T."/>
        </authorList>
    </citation>
    <scope>NUCLEOTIDE SEQUENCE [LARGE SCALE GENOMIC DNA]</scope>
    <source>
        <strain evidence="5 6">KCTC 13059</strain>
    </source>
</reference>
<comment type="caution">
    <text evidence="5">The sequence shown here is derived from an EMBL/GenBank/DDBJ whole genome shotgun (WGS) entry which is preliminary data.</text>
</comment>
<dbReference type="AlphaFoldDB" id="A0A3B0CFD8"/>
<dbReference type="CDD" id="cd06170">
    <property type="entry name" value="LuxR_C_like"/>
    <property type="match status" value="1"/>
</dbReference>